<sequence>MNIQCFRSLAGLRSVFAMILTASVMSSVHAIDTDPGDWTAPPPGTNLFLLYAQHANRNALYTNGQQTLNAKLGSDVAILRYVRPVDVSGQIVAPQVLLPWARLRTGGVVAGLGNASSTGDLILASPIWFAKAGTASRNSFSFAPYLVLPTGDYNKGQTLNIGENRWKAIFQFGGTYQLSKQIDAEGAIDATLFGKNKDFGASGTDTLQQKPLYQLQGSLNWHQSPGTLFAVGLSHTFGGVQKVNGVSLNNEMATTKMSLTASTFVSPSLQVLVSVGRDLKVDNGFKESSRLNVRMLKVF</sequence>
<dbReference type="EMBL" id="CP136338">
    <property type="protein sequence ID" value="WOB11381.1"/>
    <property type="molecule type" value="Genomic_DNA"/>
</dbReference>
<dbReference type="Proteomes" id="UP001303946">
    <property type="component" value="Plasmid unnamed2"/>
</dbReference>
<accession>A0ABZ0D782</accession>
<dbReference type="Pfam" id="PF13557">
    <property type="entry name" value="Phenol_MetA_deg"/>
    <property type="match status" value="1"/>
</dbReference>
<organism evidence="2 3">
    <name type="scientific">Piscinibacter gummiphilus</name>
    <dbReference type="NCBI Taxonomy" id="946333"/>
    <lineage>
        <taxon>Bacteria</taxon>
        <taxon>Pseudomonadati</taxon>
        <taxon>Pseudomonadota</taxon>
        <taxon>Betaproteobacteria</taxon>
        <taxon>Burkholderiales</taxon>
        <taxon>Sphaerotilaceae</taxon>
        <taxon>Piscinibacter</taxon>
    </lineage>
</organism>
<feature type="signal peptide" evidence="1">
    <location>
        <begin position="1"/>
        <end position="30"/>
    </location>
</feature>
<protein>
    <submittedName>
        <fullName evidence="2">Transporter</fullName>
    </submittedName>
</protein>
<evidence type="ECO:0000256" key="1">
    <source>
        <dbReference type="SAM" id="SignalP"/>
    </source>
</evidence>
<keyword evidence="2" id="KW-0614">Plasmid</keyword>
<evidence type="ECO:0000313" key="2">
    <source>
        <dbReference type="EMBL" id="WOB11381.1"/>
    </source>
</evidence>
<gene>
    <name evidence="2" type="ORF">RXV79_27730</name>
</gene>
<name>A0ABZ0D782_9BURK</name>
<geneLocation type="plasmid" evidence="2 3">
    <name>unnamed2</name>
</geneLocation>
<evidence type="ECO:0000313" key="3">
    <source>
        <dbReference type="Proteomes" id="UP001303946"/>
    </source>
</evidence>
<keyword evidence="1" id="KW-0732">Signal</keyword>
<feature type="chain" id="PRO_5047077808" evidence="1">
    <location>
        <begin position="31"/>
        <end position="299"/>
    </location>
</feature>
<proteinExistence type="predicted"/>
<reference evidence="2 3" key="1">
    <citation type="submission" date="2023-10" db="EMBL/GenBank/DDBJ databases">
        <title>Bacteria for the degradation of biodegradable plastic PBAT(Polybutylene adipate terephthalate).</title>
        <authorList>
            <person name="Weon H.-Y."/>
            <person name="Yeon J."/>
        </authorList>
    </citation>
    <scope>NUCLEOTIDE SEQUENCE [LARGE SCALE GENOMIC DNA]</scope>
    <source>
        <strain evidence="2 3">SBD 7-3</strain>
        <plasmid evidence="2 3">unnamed2</plasmid>
    </source>
</reference>
<dbReference type="InterPro" id="IPR025737">
    <property type="entry name" value="FApF"/>
</dbReference>
<keyword evidence="3" id="KW-1185">Reference proteome</keyword>
<dbReference type="RefSeq" id="WP_273424562.1">
    <property type="nucleotide sequence ID" value="NZ_CP136338.1"/>
</dbReference>